<protein>
    <recommendedName>
        <fullName evidence="1">BURP domain-containing protein</fullName>
    </recommendedName>
</protein>
<proteinExistence type="predicted"/>
<dbReference type="Gramene" id="Kaladp0032s0245.1.v1.1">
    <property type="protein sequence ID" value="Kaladp0032s0245.1.v1.1"/>
    <property type="gene ID" value="Kaladp0032s0245.v1.1"/>
</dbReference>
<feature type="domain" description="BURP" evidence="1">
    <location>
        <begin position="125"/>
        <end position="332"/>
    </location>
</feature>
<dbReference type="Proteomes" id="UP000594263">
    <property type="component" value="Unplaced"/>
</dbReference>
<dbReference type="SMART" id="SM01045">
    <property type="entry name" value="BURP"/>
    <property type="match status" value="1"/>
</dbReference>
<dbReference type="PROSITE" id="PS51277">
    <property type="entry name" value="BURP"/>
    <property type="match status" value="1"/>
</dbReference>
<organism evidence="2 3">
    <name type="scientific">Kalanchoe fedtschenkoi</name>
    <name type="common">Lavender scallops</name>
    <name type="synonym">South American air plant</name>
    <dbReference type="NCBI Taxonomy" id="63787"/>
    <lineage>
        <taxon>Eukaryota</taxon>
        <taxon>Viridiplantae</taxon>
        <taxon>Streptophyta</taxon>
        <taxon>Embryophyta</taxon>
        <taxon>Tracheophyta</taxon>
        <taxon>Spermatophyta</taxon>
        <taxon>Magnoliopsida</taxon>
        <taxon>eudicotyledons</taxon>
        <taxon>Gunneridae</taxon>
        <taxon>Pentapetalae</taxon>
        <taxon>Saxifragales</taxon>
        <taxon>Crassulaceae</taxon>
        <taxon>Kalanchoe</taxon>
    </lineage>
</organism>
<dbReference type="Pfam" id="PF03181">
    <property type="entry name" value="BURP"/>
    <property type="match status" value="1"/>
</dbReference>
<evidence type="ECO:0000313" key="3">
    <source>
        <dbReference type="Proteomes" id="UP000594263"/>
    </source>
</evidence>
<dbReference type="EnsemblPlants" id="Kaladp0032s0245.1.v1.1">
    <property type="protein sequence ID" value="Kaladp0032s0245.1.v1.1"/>
    <property type="gene ID" value="Kaladp0032s0245.v1.1"/>
</dbReference>
<name>A0A7N0ZTB4_KALFE</name>
<keyword evidence="3" id="KW-1185">Reference proteome</keyword>
<dbReference type="OMA" id="HDKMSAS"/>
<dbReference type="PANTHER" id="PTHR31236:SF2">
    <property type="entry name" value="BURP DOMAIN PROTEIN RD22"/>
    <property type="match status" value="1"/>
</dbReference>
<sequence length="332" mass="36185">MTVDAALPSEEYWNSVLPATPMPRAITNALRPGQGMTRVMISAGNTDYGNTKYSINRQRPAITDGNTDYGGNKKYIDRERQVVGAETTDYGNTKYSSSNRGESEDPLKDLKLVAAGNKKYGNSDYGGETNAVNPPTALYFLESLRLHIPRRVAETMPFASDKMKEVFCRLGIRPGSESAEMMAETVKECEEAANAGEVKQCATSLESMVDFVATALGKKVLAVSTVADRDGKIQNFVIQKGVEKLSGDEAAVCHKENYPYAVFFCHALKGTRSYLVPLAGADGMKAVAAAVCHVDTSSWNPEHVALRVLNVKPGAVPVCHFLPEYDVVWTRK</sequence>
<dbReference type="AlphaFoldDB" id="A0A7N0ZTB4"/>
<accession>A0A7N0ZTB4</accession>
<evidence type="ECO:0000259" key="1">
    <source>
        <dbReference type="PROSITE" id="PS51277"/>
    </source>
</evidence>
<dbReference type="InterPro" id="IPR004873">
    <property type="entry name" value="BURP_dom"/>
</dbReference>
<reference evidence="2" key="1">
    <citation type="submission" date="2021-01" db="UniProtKB">
        <authorList>
            <consortium name="EnsemblPlants"/>
        </authorList>
    </citation>
    <scope>IDENTIFICATION</scope>
</reference>
<dbReference type="PANTHER" id="PTHR31236">
    <property type="entry name" value="BURP DOMAIN PROTEIN USPL1-LIKE"/>
    <property type="match status" value="1"/>
</dbReference>
<evidence type="ECO:0000313" key="2">
    <source>
        <dbReference type="EnsemblPlants" id="Kaladp0032s0245.1.v1.1"/>
    </source>
</evidence>
<dbReference type="InterPro" id="IPR044816">
    <property type="entry name" value="BURP"/>
</dbReference>